<comment type="caution">
    <text evidence="2">The sequence shown here is derived from an EMBL/GenBank/DDBJ whole genome shotgun (WGS) entry which is preliminary data.</text>
</comment>
<protein>
    <submittedName>
        <fullName evidence="2">Uncharacterized protein</fullName>
    </submittedName>
</protein>
<gene>
    <name evidence="2" type="ORF">BK662_21720</name>
</gene>
<accession>A0A423HKN0</accession>
<dbReference type="Proteomes" id="UP000284002">
    <property type="component" value="Unassembled WGS sequence"/>
</dbReference>
<proteinExistence type="predicted"/>
<organism evidence="2 3">
    <name type="scientific">Pseudomonas frederiksbergensis</name>
    <dbReference type="NCBI Taxonomy" id="104087"/>
    <lineage>
        <taxon>Bacteria</taxon>
        <taxon>Pseudomonadati</taxon>
        <taxon>Pseudomonadota</taxon>
        <taxon>Gammaproteobacteria</taxon>
        <taxon>Pseudomonadales</taxon>
        <taxon>Pseudomonadaceae</taxon>
        <taxon>Pseudomonas</taxon>
    </lineage>
</organism>
<dbReference type="AlphaFoldDB" id="A0A423HKN0"/>
<name>A0A423HKN0_9PSED</name>
<sequence>MLRLNQTATLFVMSATDGLLETKRRIRPGKVDVEEVNVLGFVLWRWGVVAVADFDHGRVPSLNSRRLSVYDGGGAERKQASSPPKIPSLIVQ</sequence>
<dbReference type="RefSeq" id="WP_185047178.1">
    <property type="nucleotide sequence ID" value="NZ_MOBM01000038.1"/>
</dbReference>
<dbReference type="EMBL" id="MOBM01000038">
    <property type="protein sequence ID" value="RON13761.1"/>
    <property type="molecule type" value="Genomic_DNA"/>
</dbReference>
<feature type="region of interest" description="Disordered" evidence="1">
    <location>
        <begin position="73"/>
        <end position="92"/>
    </location>
</feature>
<evidence type="ECO:0000313" key="3">
    <source>
        <dbReference type="Proteomes" id="UP000284002"/>
    </source>
</evidence>
<evidence type="ECO:0000256" key="1">
    <source>
        <dbReference type="SAM" id="MobiDB-lite"/>
    </source>
</evidence>
<evidence type="ECO:0000313" key="2">
    <source>
        <dbReference type="EMBL" id="RON13761.1"/>
    </source>
</evidence>
<reference evidence="2 3" key="1">
    <citation type="submission" date="2016-10" db="EMBL/GenBank/DDBJ databases">
        <title>Comparative genome analysis of multiple Pseudomonas spp. focuses on biocontrol and plant growth promoting traits.</title>
        <authorList>
            <person name="Tao X.-Y."/>
            <person name="Taylor C.G."/>
        </authorList>
    </citation>
    <scope>NUCLEOTIDE SEQUENCE [LARGE SCALE GENOMIC DNA]</scope>
    <source>
        <strain evidence="2 3">36C6</strain>
    </source>
</reference>